<evidence type="ECO:0000256" key="3">
    <source>
        <dbReference type="ARBA" id="ARBA00022692"/>
    </source>
</evidence>
<keyword evidence="4" id="KW-0809">Transit peptide</keyword>
<evidence type="ECO:0000256" key="4">
    <source>
        <dbReference type="ARBA" id="ARBA00022946"/>
    </source>
</evidence>
<accession>A0ABM1I321</accession>
<evidence type="ECO:0000313" key="9">
    <source>
        <dbReference type="Proteomes" id="UP000694924"/>
    </source>
</evidence>
<evidence type="ECO:0000256" key="2">
    <source>
        <dbReference type="ARBA" id="ARBA00004325"/>
    </source>
</evidence>
<sequence>MGTWQLEIFKMSLYMAFPVTMFHYFNQPGNYEHWVNKVREEYYPKENKEHRRLIEESIKLHNQKIEEKELELMQQAIKKNNL</sequence>
<keyword evidence="3" id="KW-0812">Transmembrane</keyword>
<protein>
    <submittedName>
        <fullName evidence="10 11">Protein PET100 homolog, mitochondrial</fullName>
    </submittedName>
</protein>
<dbReference type="Proteomes" id="UP000694924">
    <property type="component" value="Unplaced"/>
</dbReference>
<evidence type="ECO:0000313" key="10">
    <source>
        <dbReference type="RefSeq" id="XP_015174606.1"/>
    </source>
</evidence>
<gene>
    <name evidence="10 11 12" type="primary">LOC107065433</name>
</gene>
<keyword evidence="7" id="KW-0472">Membrane</keyword>
<comment type="similarity">
    <text evidence="8">Belongs to the PET100 family.</text>
</comment>
<evidence type="ECO:0000256" key="6">
    <source>
        <dbReference type="ARBA" id="ARBA00023128"/>
    </source>
</evidence>
<dbReference type="Pfam" id="PF09803">
    <property type="entry name" value="Pet100"/>
    <property type="match status" value="1"/>
</dbReference>
<evidence type="ECO:0000256" key="7">
    <source>
        <dbReference type="ARBA" id="ARBA00023136"/>
    </source>
</evidence>
<dbReference type="RefSeq" id="XP_015174607.1">
    <property type="nucleotide sequence ID" value="XM_015319121.1"/>
</dbReference>
<dbReference type="RefSeq" id="XP_015174606.1">
    <property type="nucleotide sequence ID" value="XM_015319120.1"/>
</dbReference>
<dbReference type="PANTHER" id="PTHR33968">
    <property type="entry name" value="PROTEIN PET100 HOMOLOG, MITOCHONDRIAL"/>
    <property type="match status" value="1"/>
</dbReference>
<dbReference type="RefSeq" id="XP_015174608.1">
    <property type="nucleotide sequence ID" value="XM_015319122.1"/>
</dbReference>
<proteinExistence type="inferred from homology"/>
<keyword evidence="6" id="KW-0496">Mitochondrion</keyword>
<keyword evidence="9" id="KW-1185">Reference proteome</keyword>
<name>A0ABM1I321_POLDO</name>
<comment type="subcellular location">
    <subcellularLocation>
        <location evidence="1">Membrane</location>
        <topology evidence="1">Single-pass membrane protein</topology>
    </subcellularLocation>
    <subcellularLocation>
        <location evidence="2">Mitochondrion membrane</location>
    </subcellularLocation>
</comment>
<evidence type="ECO:0000256" key="5">
    <source>
        <dbReference type="ARBA" id="ARBA00022989"/>
    </source>
</evidence>
<evidence type="ECO:0000313" key="11">
    <source>
        <dbReference type="RefSeq" id="XP_015174607.1"/>
    </source>
</evidence>
<reference evidence="10 11" key="1">
    <citation type="submission" date="2025-05" db="UniProtKB">
        <authorList>
            <consortium name="RefSeq"/>
        </authorList>
    </citation>
    <scope>IDENTIFICATION</scope>
    <source>
        <tissue evidence="10 11">Whole body</tissue>
    </source>
</reference>
<dbReference type="GeneID" id="107065433"/>
<organism evidence="9 12">
    <name type="scientific">Polistes dominula</name>
    <name type="common">European paper wasp</name>
    <name type="synonym">Vespa dominula</name>
    <dbReference type="NCBI Taxonomy" id="743375"/>
    <lineage>
        <taxon>Eukaryota</taxon>
        <taxon>Metazoa</taxon>
        <taxon>Ecdysozoa</taxon>
        <taxon>Arthropoda</taxon>
        <taxon>Hexapoda</taxon>
        <taxon>Insecta</taxon>
        <taxon>Pterygota</taxon>
        <taxon>Neoptera</taxon>
        <taxon>Endopterygota</taxon>
        <taxon>Hymenoptera</taxon>
        <taxon>Apocrita</taxon>
        <taxon>Aculeata</taxon>
        <taxon>Vespoidea</taxon>
        <taxon>Vespidae</taxon>
        <taxon>Polistinae</taxon>
        <taxon>Polistini</taxon>
        <taxon>Polistes</taxon>
    </lineage>
</organism>
<dbReference type="PANTHER" id="PTHR33968:SF1">
    <property type="entry name" value="PROTEIN PET100 HOMOLOG, MITOCHONDRIAL"/>
    <property type="match status" value="1"/>
</dbReference>
<evidence type="ECO:0000313" key="12">
    <source>
        <dbReference type="RefSeq" id="XP_015174608.1"/>
    </source>
</evidence>
<evidence type="ECO:0000256" key="1">
    <source>
        <dbReference type="ARBA" id="ARBA00004167"/>
    </source>
</evidence>
<evidence type="ECO:0000256" key="8">
    <source>
        <dbReference type="ARBA" id="ARBA00038077"/>
    </source>
</evidence>
<keyword evidence="5" id="KW-1133">Transmembrane helix</keyword>
<dbReference type="InterPro" id="IPR018625">
    <property type="entry name" value="Pet100"/>
</dbReference>